<sequence length="92" mass="10229">MSVKPVITLVQAPACHYCDDAAMALTDLGARFQFVVRTVERDSDEGQRLILRHRPPMAPLALVDGEFFSSGRLPRRRLEKLLQSSSCSARTA</sequence>
<accession>A0A3S8ZAU3</accession>
<dbReference type="Proteomes" id="UP000270021">
    <property type="component" value="Chromosome"/>
</dbReference>
<protein>
    <submittedName>
        <fullName evidence="1">Glutaredoxin</fullName>
    </submittedName>
</protein>
<dbReference type="SUPFAM" id="SSF52833">
    <property type="entry name" value="Thioredoxin-like"/>
    <property type="match status" value="1"/>
</dbReference>
<evidence type="ECO:0000313" key="1">
    <source>
        <dbReference type="EMBL" id="AZN30575.1"/>
    </source>
</evidence>
<gene>
    <name evidence="1" type="ORF">EJO69_09880</name>
</gene>
<organism evidence="1 2">
    <name type="scientific">Flaviflexus salsibiostraticola</name>
    <dbReference type="NCBI Taxonomy" id="1282737"/>
    <lineage>
        <taxon>Bacteria</taxon>
        <taxon>Bacillati</taxon>
        <taxon>Actinomycetota</taxon>
        <taxon>Actinomycetes</taxon>
        <taxon>Actinomycetales</taxon>
        <taxon>Actinomycetaceae</taxon>
        <taxon>Flaviflexus</taxon>
    </lineage>
</organism>
<proteinExistence type="predicted"/>
<dbReference type="AlphaFoldDB" id="A0A3S8ZAU3"/>
<name>A0A3S8ZAU3_9ACTO</name>
<evidence type="ECO:0000313" key="2">
    <source>
        <dbReference type="Proteomes" id="UP000270021"/>
    </source>
</evidence>
<reference evidence="1 2" key="1">
    <citation type="submission" date="2018-12" db="EMBL/GenBank/DDBJ databases">
        <title>Complete genome sequence of Flaviflexus salsibiostraticola KCTC 33148.</title>
        <authorList>
            <person name="Bae J.-W."/>
        </authorList>
    </citation>
    <scope>NUCLEOTIDE SEQUENCE [LARGE SCALE GENOMIC DNA]</scope>
    <source>
        <strain evidence="1 2">KCTC 33148</strain>
    </source>
</reference>
<dbReference type="KEGG" id="fsl:EJO69_09880"/>
<dbReference type="InterPro" id="IPR036249">
    <property type="entry name" value="Thioredoxin-like_sf"/>
</dbReference>
<dbReference type="EMBL" id="CP034438">
    <property type="protein sequence ID" value="AZN30575.1"/>
    <property type="molecule type" value="Genomic_DNA"/>
</dbReference>
<keyword evidence="2" id="KW-1185">Reference proteome</keyword>
<dbReference type="OrthoDB" id="8779161at2"/>